<organism evidence="1 2">
    <name type="scientific">Russula earlei</name>
    <dbReference type="NCBI Taxonomy" id="71964"/>
    <lineage>
        <taxon>Eukaryota</taxon>
        <taxon>Fungi</taxon>
        <taxon>Dikarya</taxon>
        <taxon>Basidiomycota</taxon>
        <taxon>Agaricomycotina</taxon>
        <taxon>Agaricomycetes</taxon>
        <taxon>Russulales</taxon>
        <taxon>Russulaceae</taxon>
        <taxon>Russula</taxon>
    </lineage>
</organism>
<keyword evidence="2" id="KW-1185">Reference proteome</keyword>
<evidence type="ECO:0000313" key="2">
    <source>
        <dbReference type="Proteomes" id="UP001207468"/>
    </source>
</evidence>
<evidence type="ECO:0000313" key="1">
    <source>
        <dbReference type="EMBL" id="KAI9456629.1"/>
    </source>
</evidence>
<protein>
    <submittedName>
        <fullName evidence="1">Uncharacterized protein</fullName>
    </submittedName>
</protein>
<dbReference type="Proteomes" id="UP001207468">
    <property type="component" value="Unassembled WGS sequence"/>
</dbReference>
<sequence>MLAALFVPEAMIGWALKQRLAAAELAKNHKGDGWTTTHGFFAIMGGFMEYEGNRPIRVLLPEELNSYSLTGNGDFPRIAKEEIEDKSKGDAISKALVILQTNWFVVQCIARGVQGLPVTELELVTVAFATLNFVMYLLWWDKPLNVQRGVRVYKKRDTDEPIDDGDIEATRSVGFWDALGDALSDLGAAIVRGPMTEEPEMATWLIRVLMWPLVKPLIFSLAKTRTWRVAVVVVTLAFGGIHCIGWSFAFPSGAEHILWRVASVTITTFPILLIPAGFSHSSFANSLYFALVFIYMLSRLVLLVLPFLSLRSLPTAAYHLIHWTSFIPHV</sequence>
<reference evidence="1" key="1">
    <citation type="submission" date="2021-03" db="EMBL/GenBank/DDBJ databases">
        <title>Evolutionary priming and transition to the ectomycorrhizal habit in an iconic lineage of mushroom-forming fungi: is preadaptation a requirement?</title>
        <authorList>
            <consortium name="DOE Joint Genome Institute"/>
            <person name="Looney B.P."/>
            <person name="Miyauchi S."/>
            <person name="Morin E."/>
            <person name="Drula E."/>
            <person name="Courty P.E."/>
            <person name="Chicoki N."/>
            <person name="Fauchery L."/>
            <person name="Kohler A."/>
            <person name="Kuo A."/>
            <person name="LaButti K."/>
            <person name="Pangilinan J."/>
            <person name="Lipzen A."/>
            <person name="Riley R."/>
            <person name="Andreopoulos W."/>
            <person name="He G."/>
            <person name="Johnson J."/>
            <person name="Barry K.W."/>
            <person name="Grigoriev I.V."/>
            <person name="Nagy L."/>
            <person name="Hibbett D."/>
            <person name="Henrissat B."/>
            <person name="Matheny P.B."/>
            <person name="Labbe J."/>
            <person name="Martin A.F."/>
        </authorList>
    </citation>
    <scope>NUCLEOTIDE SEQUENCE</scope>
    <source>
        <strain evidence="1">BPL698</strain>
    </source>
</reference>
<gene>
    <name evidence="1" type="ORF">F5148DRAFT_1017592</name>
</gene>
<comment type="caution">
    <text evidence="1">The sequence shown here is derived from an EMBL/GenBank/DDBJ whole genome shotgun (WGS) entry which is preliminary data.</text>
</comment>
<proteinExistence type="predicted"/>
<name>A0ACC0U1Y9_9AGAM</name>
<dbReference type="EMBL" id="JAGFNK010000233">
    <property type="protein sequence ID" value="KAI9456629.1"/>
    <property type="molecule type" value="Genomic_DNA"/>
</dbReference>
<accession>A0ACC0U1Y9</accession>